<name>A0A392R8P3_9FABA</name>
<dbReference type="AlphaFoldDB" id="A0A392R8P3"/>
<protein>
    <submittedName>
        <fullName evidence="2">Uncharacterized protein</fullName>
    </submittedName>
</protein>
<feature type="compositionally biased region" description="Basic residues" evidence="1">
    <location>
        <begin position="1"/>
        <end position="15"/>
    </location>
</feature>
<evidence type="ECO:0000256" key="1">
    <source>
        <dbReference type="SAM" id="MobiDB-lite"/>
    </source>
</evidence>
<evidence type="ECO:0000313" key="3">
    <source>
        <dbReference type="Proteomes" id="UP000265520"/>
    </source>
</evidence>
<keyword evidence="3" id="KW-1185">Reference proteome</keyword>
<proteinExistence type="predicted"/>
<feature type="region of interest" description="Disordered" evidence="1">
    <location>
        <begin position="1"/>
        <end position="23"/>
    </location>
</feature>
<dbReference type="EMBL" id="LXQA010200250">
    <property type="protein sequence ID" value="MCI32963.1"/>
    <property type="molecule type" value="Genomic_DNA"/>
</dbReference>
<sequence length="71" mass="8212">MEIGHRKGPNRRTRKQWCGGRSHRTATPIGYISKVEVGYDGKAHSGGRLKRSQRIRSFRERGRIRRSIVIP</sequence>
<accession>A0A392R8P3</accession>
<reference evidence="2 3" key="1">
    <citation type="journal article" date="2018" name="Front. Plant Sci.">
        <title>Red Clover (Trifolium pratense) and Zigzag Clover (T. medium) - A Picture of Genomic Similarities and Differences.</title>
        <authorList>
            <person name="Dluhosova J."/>
            <person name="Istvanek J."/>
            <person name="Nedelnik J."/>
            <person name="Repkova J."/>
        </authorList>
    </citation>
    <scope>NUCLEOTIDE SEQUENCE [LARGE SCALE GENOMIC DNA]</scope>
    <source>
        <strain evidence="3">cv. 10/8</strain>
        <tissue evidence="2">Leaf</tissue>
    </source>
</reference>
<organism evidence="2 3">
    <name type="scientific">Trifolium medium</name>
    <dbReference type="NCBI Taxonomy" id="97028"/>
    <lineage>
        <taxon>Eukaryota</taxon>
        <taxon>Viridiplantae</taxon>
        <taxon>Streptophyta</taxon>
        <taxon>Embryophyta</taxon>
        <taxon>Tracheophyta</taxon>
        <taxon>Spermatophyta</taxon>
        <taxon>Magnoliopsida</taxon>
        <taxon>eudicotyledons</taxon>
        <taxon>Gunneridae</taxon>
        <taxon>Pentapetalae</taxon>
        <taxon>rosids</taxon>
        <taxon>fabids</taxon>
        <taxon>Fabales</taxon>
        <taxon>Fabaceae</taxon>
        <taxon>Papilionoideae</taxon>
        <taxon>50 kb inversion clade</taxon>
        <taxon>NPAAA clade</taxon>
        <taxon>Hologalegina</taxon>
        <taxon>IRL clade</taxon>
        <taxon>Trifolieae</taxon>
        <taxon>Trifolium</taxon>
    </lineage>
</organism>
<comment type="caution">
    <text evidence="2">The sequence shown here is derived from an EMBL/GenBank/DDBJ whole genome shotgun (WGS) entry which is preliminary data.</text>
</comment>
<evidence type="ECO:0000313" key="2">
    <source>
        <dbReference type="EMBL" id="MCI32963.1"/>
    </source>
</evidence>
<dbReference type="Proteomes" id="UP000265520">
    <property type="component" value="Unassembled WGS sequence"/>
</dbReference>